<feature type="transmembrane region" description="Helical" evidence="2">
    <location>
        <begin position="12"/>
        <end position="37"/>
    </location>
</feature>
<organism evidence="3 4">
    <name type="scientific">Cryptococcus neoformans Tu259-1</name>
    <dbReference type="NCBI Taxonomy" id="1230072"/>
    <lineage>
        <taxon>Eukaryota</taxon>
        <taxon>Fungi</taxon>
        <taxon>Dikarya</taxon>
        <taxon>Basidiomycota</taxon>
        <taxon>Agaricomycotina</taxon>
        <taxon>Tremellomycetes</taxon>
        <taxon>Tremellales</taxon>
        <taxon>Cryptococcaceae</taxon>
        <taxon>Cryptococcus</taxon>
        <taxon>Cryptococcus neoformans species complex</taxon>
    </lineage>
</organism>
<evidence type="ECO:0000313" key="3">
    <source>
        <dbReference type="EMBL" id="OXG27747.1"/>
    </source>
</evidence>
<comment type="caution">
    <text evidence="3">The sequence shown here is derived from an EMBL/GenBank/DDBJ whole genome shotgun (WGS) entry which is preliminary data.</text>
</comment>
<dbReference type="OrthoDB" id="2573730at2759"/>
<evidence type="ECO:0000256" key="2">
    <source>
        <dbReference type="SAM" id="Phobius"/>
    </source>
</evidence>
<sequence>MKGSKEGKKLIYAYLANILLSNLTLSFPLCLNCPFYLPTIMSPLTSESIKSRFTTPPYDRGLSPAPSSATNTQSTNAPVDGCYPHFVHSRARPASIFLGSRQLPDPRPTTGFNLKRQGHSPSSTSSFHVDRDISAKMSSPVLFRQHKESFTRAESREDATTEVSRPIGLQYQIYRSPTRHQNPQNNRLDRPSQYLVDPRLKLYPFVLPPNLWEGPEVIESDQEIQQASRPIVPLSLSLLNLPIKTHSTSSLSQSPDSSYTSVTPRIIQNPHFSDPRVGKHLIPSALLNRPSNESLHLSSLIPYPDEPSEMGQLVWLDAKTRHCLKKGGRITVRNYQGKVRSCYSVEAKAILQTSSTRTPSMMARITEKAHAKTALAKRVPSQESKLRAQMARALIPRGQRTQRGPRGPRMRSSTVKERA</sequence>
<feature type="region of interest" description="Disordered" evidence="1">
    <location>
        <begin position="395"/>
        <end position="419"/>
    </location>
</feature>
<keyword evidence="2" id="KW-1133">Transmembrane helix</keyword>
<keyword evidence="2" id="KW-0472">Membrane</keyword>
<evidence type="ECO:0000256" key="1">
    <source>
        <dbReference type="SAM" id="MobiDB-lite"/>
    </source>
</evidence>
<evidence type="ECO:0000313" key="4">
    <source>
        <dbReference type="Proteomes" id="UP000199727"/>
    </source>
</evidence>
<feature type="compositionally biased region" description="Low complexity" evidence="1">
    <location>
        <begin position="396"/>
        <end position="411"/>
    </location>
</feature>
<dbReference type="AlphaFoldDB" id="A0A854QGP9"/>
<proteinExistence type="predicted"/>
<gene>
    <name evidence="3" type="ORF">C361_01018</name>
</gene>
<reference evidence="3 4" key="1">
    <citation type="submission" date="2017-06" db="EMBL/GenBank/DDBJ databases">
        <title>Global population genomics of the pathogenic fungus Cryptococcus neoformans var. grubii.</title>
        <authorList>
            <person name="Cuomo C."/>
            <person name="Litvintseva A."/>
            <person name="Chen Y."/>
            <person name="Young S."/>
            <person name="Zeng Q."/>
            <person name="Chapman S."/>
            <person name="Gujja S."/>
            <person name="Saif S."/>
            <person name="Birren B."/>
        </authorList>
    </citation>
    <scope>NUCLEOTIDE SEQUENCE [LARGE SCALE GENOMIC DNA]</scope>
    <source>
        <strain evidence="3 4">Tu259-1</strain>
    </source>
</reference>
<protein>
    <submittedName>
        <fullName evidence="3">Uncharacterized protein</fullName>
    </submittedName>
</protein>
<accession>A0A854QGP9</accession>
<keyword evidence="2" id="KW-0812">Transmembrane</keyword>
<dbReference type="Proteomes" id="UP000199727">
    <property type="component" value="Unassembled WGS sequence"/>
</dbReference>
<name>A0A854QGP9_CRYNE</name>
<dbReference type="EMBL" id="AMKT01000018">
    <property type="protein sequence ID" value="OXG27747.1"/>
    <property type="molecule type" value="Genomic_DNA"/>
</dbReference>